<dbReference type="InterPro" id="IPR003609">
    <property type="entry name" value="Pan_app"/>
</dbReference>
<dbReference type="OrthoDB" id="5983572at2759"/>
<dbReference type="PANTHER" id="PTHR36902:SF1">
    <property type="entry name" value="ENRICHED IN SURFACE-LABELED PROTEOME PROTEIN 9"/>
    <property type="match status" value="1"/>
</dbReference>
<keyword evidence="2" id="KW-0732">Signal</keyword>
<dbReference type="EMBL" id="CAJPWZ010001263">
    <property type="protein sequence ID" value="CAG2211529.1"/>
    <property type="molecule type" value="Genomic_DNA"/>
</dbReference>
<gene>
    <name evidence="4" type="ORF">MEDL_25588</name>
</gene>
<dbReference type="PROSITE" id="PS50948">
    <property type="entry name" value="PAN"/>
    <property type="match status" value="3"/>
</dbReference>
<keyword evidence="1" id="KW-1133">Transmembrane helix</keyword>
<dbReference type="Pfam" id="PF00024">
    <property type="entry name" value="PAN_1"/>
    <property type="match status" value="3"/>
</dbReference>
<keyword evidence="5" id="KW-1185">Reference proteome</keyword>
<protein>
    <recommendedName>
        <fullName evidence="3">Apple domain-containing protein</fullName>
    </recommendedName>
</protein>
<comment type="caution">
    <text evidence="4">The sequence shown here is derived from an EMBL/GenBank/DDBJ whole genome shotgun (WGS) entry which is preliminary data.</text>
</comment>
<dbReference type="Pfam" id="PF25898">
    <property type="entry name" value="LolA_2nd_metazoa"/>
    <property type="match status" value="1"/>
</dbReference>
<evidence type="ECO:0000313" key="4">
    <source>
        <dbReference type="EMBL" id="CAG2211529.1"/>
    </source>
</evidence>
<feature type="transmembrane region" description="Helical" evidence="1">
    <location>
        <begin position="861"/>
        <end position="884"/>
    </location>
</feature>
<feature type="signal peptide" evidence="2">
    <location>
        <begin position="1"/>
        <end position="23"/>
    </location>
</feature>
<keyword evidence="1" id="KW-0472">Membrane</keyword>
<dbReference type="PANTHER" id="PTHR36902">
    <property type="entry name" value="ENRICHED IN SURFACE-LABELED PROTEOME PROTEIN 9"/>
    <property type="match status" value="1"/>
</dbReference>
<dbReference type="Gene3D" id="3.50.4.10">
    <property type="entry name" value="Hepatocyte Growth Factor"/>
    <property type="match status" value="4"/>
</dbReference>
<dbReference type="Proteomes" id="UP000683360">
    <property type="component" value="Unassembled WGS sequence"/>
</dbReference>
<evidence type="ECO:0000256" key="2">
    <source>
        <dbReference type="SAM" id="SignalP"/>
    </source>
</evidence>
<feature type="domain" description="Apple" evidence="3">
    <location>
        <begin position="448"/>
        <end position="532"/>
    </location>
</feature>
<dbReference type="AlphaFoldDB" id="A0A8S3RTJ8"/>
<reference evidence="4" key="1">
    <citation type="submission" date="2021-03" db="EMBL/GenBank/DDBJ databases">
        <authorList>
            <person name="Bekaert M."/>
        </authorList>
    </citation>
    <scope>NUCLEOTIDE SEQUENCE</scope>
</reference>
<dbReference type="CDD" id="cd01099">
    <property type="entry name" value="PAN_AP_HGF"/>
    <property type="match status" value="1"/>
</dbReference>
<accession>A0A8S3RTJ8</accession>
<sequence length="908" mass="101678">MMGSKTICRLCLISLLYVQYVIAQAQYCQKPTDAQTNNPNAPPFPNLPSSFQTRIEAAIIDKNYTMSGEEYFDNPNNQASLSLMRSGAIYKLIFDYANDQLFYVEPDQACVVHNLTNDDNNLLFGLSFIKGLLHKAYLPVVCYTLQRNLERSNCNSCQSFSDNCQSGSNLKRYSLMVCHTKYIITMTTQISELLFMLITLFLRLHQELEEIIGTGGVQEVDVYYDDNYSLLRYDFRPSGQWPYGNNDAAAEIHDFNTGVAYAIDKALQNCSIIPIQNGSFDSTINVTKSLSTNAFVMRMKTPKQIFYLDSNFTFEGQRFARGLLCDVFISNRSDFSLGGFMYTAVLEYYFLAMTQTSANNDGNTNPGGSDIPIQLIVTLPTVPQTITYMFYDFDQENPELTVFDISPCFSGADTISFKLTFYGASPLRITSPQFYFQDDKAFFVATLVDAAPVLAKFKQIPGMVLQNHNDISYTSISSAQDCASYCYTNTNFTCLSFDYCPTSQICSLSRYGQDDGQTLATNAQCSHYLKTINMNSKPEVPLQTAWMNLKNNVTKGAVQITLNFPNKNMQYTASDVSNAITTGQSRNPSAVSTLNQFQLLNNKVVPNYDDLILTGLSVDDCSASCVTEDSFVCSSFEYDYNSGTCYLSHIHPDETPKLIKNQNGFDLYIRDYTAKFSKIAGTTVLSNSDTIYQNIYDENQCAKLCVDYNGFNCKSFDFCTDIGTCFLGKTHYYDAPQVNIKSDLLCNHWSRNYMDDFKKKARYQIPLVNNRIVSGIDASQCAKLCVQEETFSCASFNYCGNLTECRLTTNSIKGGQVIAQSNAYCDLYTRQSFPDGTAYTPNPSKYYNTKPTKSGYTGGSMAGLAIGMIILGIIAAFAGLMIYLKVAHKTTDDVAIQFKRHFNDETDG</sequence>
<organism evidence="4 5">
    <name type="scientific">Mytilus edulis</name>
    <name type="common">Blue mussel</name>
    <dbReference type="NCBI Taxonomy" id="6550"/>
    <lineage>
        <taxon>Eukaryota</taxon>
        <taxon>Metazoa</taxon>
        <taxon>Spiralia</taxon>
        <taxon>Lophotrochozoa</taxon>
        <taxon>Mollusca</taxon>
        <taxon>Bivalvia</taxon>
        <taxon>Autobranchia</taxon>
        <taxon>Pteriomorphia</taxon>
        <taxon>Mytilida</taxon>
        <taxon>Mytiloidea</taxon>
        <taxon>Mytilidae</taxon>
        <taxon>Mytilinae</taxon>
        <taxon>Mytilus</taxon>
    </lineage>
</organism>
<dbReference type="SMART" id="SM00473">
    <property type="entry name" value="PAN_AP"/>
    <property type="match status" value="4"/>
</dbReference>
<name>A0A8S3RTJ8_MYTED</name>
<evidence type="ECO:0000256" key="1">
    <source>
        <dbReference type="SAM" id="Phobius"/>
    </source>
</evidence>
<dbReference type="InterPro" id="IPR058831">
    <property type="entry name" value="LolA-like_dom_2nd"/>
</dbReference>
<evidence type="ECO:0000259" key="3">
    <source>
        <dbReference type="PROSITE" id="PS50948"/>
    </source>
</evidence>
<keyword evidence="1" id="KW-0812">Transmembrane</keyword>
<dbReference type="SUPFAM" id="SSF57414">
    <property type="entry name" value="Hairpin loop containing domain-like"/>
    <property type="match status" value="4"/>
</dbReference>
<feature type="domain" description="Apple" evidence="3">
    <location>
        <begin position="592"/>
        <end position="672"/>
    </location>
</feature>
<proteinExistence type="predicted"/>
<evidence type="ECO:0000313" key="5">
    <source>
        <dbReference type="Proteomes" id="UP000683360"/>
    </source>
</evidence>
<feature type="chain" id="PRO_5035914423" description="Apple domain-containing protein" evidence="2">
    <location>
        <begin position="24"/>
        <end position="908"/>
    </location>
</feature>
<feature type="domain" description="Apple" evidence="3">
    <location>
        <begin position="746"/>
        <end position="832"/>
    </location>
</feature>